<dbReference type="EMBL" id="JBHSBB010000008">
    <property type="protein sequence ID" value="MFC4031796.1"/>
    <property type="molecule type" value="Genomic_DNA"/>
</dbReference>
<accession>A0ABV8HLP8</accession>
<feature type="transmembrane region" description="Helical" evidence="2">
    <location>
        <begin position="126"/>
        <end position="145"/>
    </location>
</feature>
<evidence type="ECO:0000256" key="1">
    <source>
        <dbReference type="SAM" id="MobiDB-lite"/>
    </source>
</evidence>
<name>A0ABV8HLP8_9ACTN</name>
<keyword evidence="4" id="KW-1185">Reference proteome</keyword>
<comment type="caution">
    <text evidence="3">The sequence shown here is derived from an EMBL/GenBank/DDBJ whole genome shotgun (WGS) entry which is preliminary data.</text>
</comment>
<feature type="transmembrane region" description="Helical" evidence="2">
    <location>
        <begin position="73"/>
        <end position="106"/>
    </location>
</feature>
<feature type="compositionally biased region" description="Pro residues" evidence="1">
    <location>
        <begin position="179"/>
        <end position="189"/>
    </location>
</feature>
<evidence type="ECO:0000313" key="4">
    <source>
        <dbReference type="Proteomes" id="UP001595765"/>
    </source>
</evidence>
<keyword evidence="2" id="KW-0472">Membrane</keyword>
<evidence type="ECO:0000313" key="3">
    <source>
        <dbReference type="EMBL" id="MFC4031796.1"/>
    </source>
</evidence>
<feature type="region of interest" description="Disordered" evidence="1">
    <location>
        <begin position="175"/>
        <end position="200"/>
    </location>
</feature>
<protein>
    <submittedName>
        <fullName evidence="3">Uncharacterized protein</fullName>
    </submittedName>
</protein>
<organism evidence="3 4">
    <name type="scientific">Streptomyces polygonati</name>
    <dbReference type="NCBI Taxonomy" id="1617087"/>
    <lineage>
        <taxon>Bacteria</taxon>
        <taxon>Bacillati</taxon>
        <taxon>Actinomycetota</taxon>
        <taxon>Actinomycetes</taxon>
        <taxon>Kitasatosporales</taxon>
        <taxon>Streptomycetaceae</taxon>
        <taxon>Streptomyces</taxon>
    </lineage>
</organism>
<dbReference type="Proteomes" id="UP001595765">
    <property type="component" value="Unassembled WGS sequence"/>
</dbReference>
<keyword evidence="2" id="KW-0812">Transmembrane</keyword>
<feature type="transmembrane region" description="Helical" evidence="2">
    <location>
        <begin position="152"/>
        <end position="170"/>
    </location>
</feature>
<keyword evidence="2" id="KW-1133">Transmembrane helix</keyword>
<evidence type="ECO:0000256" key="2">
    <source>
        <dbReference type="SAM" id="Phobius"/>
    </source>
</evidence>
<reference evidence="4" key="1">
    <citation type="journal article" date="2019" name="Int. J. Syst. Evol. Microbiol.">
        <title>The Global Catalogue of Microorganisms (GCM) 10K type strain sequencing project: providing services to taxonomists for standard genome sequencing and annotation.</title>
        <authorList>
            <consortium name="The Broad Institute Genomics Platform"/>
            <consortium name="The Broad Institute Genome Sequencing Center for Infectious Disease"/>
            <person name="Wu L."/>
            <person name="Ma J."/>
        </authorList>
    </citation>
    <scope>NUCLEOTIDE SEQUENCE [LARGE SCALE GENOMIC DNA]</scope>
    <source>
        <strain evidence="4">CGMCC 4.7237</strain>
    </source>
</reference>
<dbReference type="PROSITE" id="PS51257">
    <property type="entry name" value="PROKAR_LIPOPROTEIN"/>
    <property type="match status" value="1"/>
</dbReference>
<sequence length="200" mass="20445">MNPTADRLTARCLGTALAVAACDPLAAFHGPGAAGALLVVVAVVAWWAAPMTDERPIRTALRWQGIALRRRSTLLAAGSVAIAAATDPPLWTAACVTALLLAYLLVTDPWTAGVTAPAGPRPLGPPLIAAAACAVVFLVAQAPIAGTSWSRLPAALALAATAVCLGLALWRRTGAGDPSPAPRTEPPAVPERFSEFPSHR</sequence>
<dbReference type="RefSeq" id="WP_386428176.1">
    <property type="nucleotide sequence ID" value="NZ_JBHSBB010000008.1"/>
</dbReference>
<proteinExistence type="predicted"/>
<feature type="transmembrane region" description="Helical" evidence="2">
    <location>
        <begin position="32"/>
        <end position="52"/>
    </location>
</feature>
<gene>
    <name evidence="3" type="ORF">ACFO3J_09925</name>
</gene>